<feature type="region of interest" description="Disordered" evidence="1">
    <location>
        <begin position="14"/>
        <end position="122"/>
    </location>
</feature>
<evidence type="ECO:0000256" key="1">
    <source>
        <dbReference type="SAM" id="MobiDB-lite"/>
    </source>
</evidence>
<feature type="compositionally biased region" description="Polar residues" evidence="1">
    <location>
        <begin position="54"/>
        <end position="63"/>
    </location>
</feature>
<dbReference type="AlphaFoldDB" id="A0A5N5DFR1"/>
<feature type="compositionally biased region" description="Low complexity" evidence="1">
    <location>
        <begin position="87"/>
        <end position="98"/>
    </location>
</feature>
<comment type="caution">
    <text evidence="2">The sequence shown here is derived from an EMBL/GenBank/DDBJ whole genome shotgun (WGS) entry which is preliminary data.</text>
</comment>
<dbReference type="Proteomes" id="UP000325902">
    <property type="component" value="Unassembled WGS sequence"/>
</dbReference>
<accession>A0A5N5DFR1</accession>
<feature type="compositionally biased region" description="Basic and acidic residues" evidence="1">
    <location>
        <begin position="24"/>
        <end position="53"/>
    </location>
</feature>
<evidence type="ECO:0000313" key="2">
    <source>
        <dbReference type="EMBL" id="KAB2576669.1"/>
    </source>
</evidence>
<proteinExistence type="predicted"/>
<dbReference type="OrthoDB" id="10547500at2759"/>
<organism evidence="2 3">
    <name type="scientific">Lasiodiplodia theobromae</name>
    <dbReference type="NCBI Taxonomy" id="45133"/>
    <lineage>
        <taxon>Eukaryota</taxon>
        <taxon>Fungi</taxon>
        <taxon>Dikarya</taxon>
        <taxon>Ascomycota</taxon>
        <taxon>Pezizomycotina</taxon>
        <taxon>Dothideomycetes</taxon>
        <taxon>Dothideomycetes incertae sedis</taxon>
        <taxon>Botryosphaeriales</taxon>
        <taxon>Botryosphaeriaceae</taxon>
        <taxon>Lasiodiplodia</taxon>
    </lineage>
</organism>
<keyword evidence="3" id="KW-1185">Reference proteome</keyword>
<name>A0A5N5DFR1_9PEZI</name>
<protein>
    <submittedName>
        <fullName evidence="2">Uncharacterized protein</fullName>
    </submittedName>
</protein>
<gene>
    <name evidence="2" type="ORF">DBV05_g4690</name>
</gene>
<reference evidence="2 3" key="1">
    <citation type="journal article" date="2019" name="Sci. Rep.">
        <title>A multi-omics analysis of the grapevine pathogen Lasiodiplodia theobromae reveals that temperature affects the expression of virulence- and pathogenicity-related genes.</title>
        <authorList>
            <person name="Felix C."/>
            <person name="Meneses R."/>
            <person name="Goncalves M.F.M."/>
            <person name="Tilleman L."/>
            <person name="Duarte A.S."/>
            <person name="Jorrin-Novo J.V."/>
            <person name="Van de Peer Y."/>
            <person name="Deforce D."/>
            <person name="Van Nieuwerburgh F."/>
            <person name="Esteves A.C."/>
            <person name="Alves A."/>
        </authorList>
    </citation>
    <scope>NUCLEOTIDE SEQUENCE [LARGE SCALE GENOMIC DNA]</scope>
    <source>
        <strain evidence="2 3">LA-SOL3</strain>
    </source>
</reference>
<evidence type="ECO:0000313" key="3">
    <source>
        <dbReference type="Proteomes" id="UP000325902"/>
    </source>
</evidence>
<sequence length="141" mass="15776">MPDFIKLAIYGAFAPDNYDPDAYYVDKEDKKGKKNKDKDAKDKDAIDNDDRSSLRSFETSESTIVEEKDGKTTTLHQEKEKTDSSKSPEISEGSSQSKSKSKSKRRRRVKLHDNGPSGPKAIFTSMFASQGYADGLASLKW</sequence>
<feature type="compositionally biased region" description="Basic residues" evidence="1">
    <location>
        <begin position="99"/>
        <end position="110"/>
    </location>
</feature>
<feature type="compositionally biased region" description="Basic and acidic residues" evidence="1">
    <location>
        <begin position="65"/>
        <end position="86"/>
    </location>
</feature>
<dbReference type="EMBL" id="VCHE01000022">
    <property type="protein sequence ID" value="KAB2576669.1"/>
    <property type="molecule type" value="Genomic_DNA"/>
</dbReference>